<protein>
    <submittedName>
        <fullName evidence="1">Uncharacterized protein</fullName>
    </submittedName>
</protein>
<comment type="caution">
    <text evidence="1">The sequence shown here is derived from an EMBL/GenBank/DDBJ whole genome shotgun (WGS) entry which is preliminary data.</text>
</comment>
<name>A0ABR2FZ49_9ROSI</name>
<gene>
    <name evidence="1" type="ORF">V6N12_023631</name>
</gene>
<keyword evidence="2" id="KW-1185">Reference proteome</keyword>
<proteinExistence type="predicted"/>
<sequence length="86" mass="9226">MEGERDTIQQGKIIIGIMTLPQLKTGIVATIIFGVTVSFSLQLSGYTNPVFRFGLFAFGLAPLDGFRFAGEGSCDGIVLLVTNKVK</sequence>
<organism evidence="1 2">
    <name type="scientific">Hibiscus sabdariffa</name>
    <name type="common">roselle</name>
    <dbReference type="NCBI Taxonomy" id="183260"/>
    <lineage>
        <taxon>Eukaryota</taxon>
        <taxon>Viridiplantae</taxon>
        <taxon>Streptophyta</taxon>
        <taxon>Embryophyta</taxon>
        <taxon>Tracheophyta</taxon>
        <taxon>Spermatophyta</taxon>
        <taxon>Magnoliopsida</taxon>
        <taxon>eudicotyledons</taxon>
        <taxon>Gunneridae</taxon>
        <taxon>Pentapetalae</taxon>
        <taxon>rosids</taxon>
        <taxon>malvids</taxon>
        <taxon>Malvales</taxon>
        <taxon>Malvaceae</taxon>
        <taxon>Malvoideae</taxon>
        <taxon>Hibiscus</taxon>
    </lineage>
</organism>
<accession>A0ABR2FZ49</accession>
<dbReference type="EMBL" id="JBBPBM010000004">
    <property type="protein sequence ID" value="KAK8589228.1"/>
    <property type="molecule type" value="Genomic_DNA"/>
</dbReference>
<reference evidence="1 2" key="1">
    <citation type="journal article" date="2024" name="G3 (Bethesda)">
        <title>Genome assembly of Hibiscus sabdariffa L. provides insights into metabolisms of medicinal natural products.</title>
        <authorList>
            <person name="Kim T."/>
        </authorList>
    </citation>
    <scope>NUCLEOTIDE SEQUENCE [LARGE SCALE GENOMIC DNA]</scope>
    <source>
        <strain evidence="1">TK-2024</strain>
        <tissue evidence="1">Old leaves</tissue>
    </source>
</reference>
<evidence type="ECO:0000313" key="1">
    <source>
        <dbReference type="EMBL" id="KAK8589228.1"/>
    </source>
</evidence>
<dbReference type="Proteomes" id="UP001472677">
    <property type="component" value="Unassembled WGS sequence"/>
</dbReference>
<evidence type="ECO:0000313" key="2">
    <source>
        <dbReference type="Proteomes" id="UP001472677"/>
    </source>
</evidence>